<evidence type="ECO:0000259" key="3">
    <source>
        <dbReference type="SMART" id="SM01010"/>
    </source>
</evidence>
<dbReference type="Pfam" id="PF16561">
    <property type="entry name" value="AMPK1_CBM"/>
    <property type="match status" value="1"/>
</dbReference>
<dbReference type="GO" id="GO:0019901">
    <property type="term" value="F:protein kinase binding"/>
    <property type="evidence" value="ECO:0007669"/>
    <property type="project" value="TreeGrafter"/>
</dbReference>
<dbReference type="GO" id="GO:0031588">
    <property type="term" value="C:nucleotide-activated protein kinase complex"/>
    <property type="evidence" value="ECO:0007669"/>
    <property type="project" value="TreeGrafter"/>
</dbReference>
<reference evidence="6 7" key="1">
    <citation type="submission" date="2019-03" db="EMBL/GenBank/DDBJ databases">
        <title>Sequencing 23 genomes of Wallemia ichthyophaga.</title>
        <authorList>
            <person name="Gostincar C."/>
        </authorList>
    </citation>
    <scope>NUCLEOTIDE SEQUENCE [LARGE SCALE GENOMIC DNA]</scope>
    <source>
        <strain evidence="5 7">EXF-6200</strain>
        <strain evidence="4 6">EXF-8621</strain>
    </source>
</reference>
<dbReference type="OMA" id="MEQYYVA"/>
<dbReference type="InterPro" id="IPR032640">
    <property type="entry name" value="AMPK1_CBM"/>
</dbReference>
<dbReference type="Pfam" id="PF04739">
    <property type="entry name" value="AMPKBI"/>
    <property type="match status" value="1"/>
</dbReference>
<feature type="domain" description="Association with the SNF1 complex (ASC)" evidence="3">
    <location>
        <begin position="296"/>
        <end position="422"/>
    </location>
</feature>
<dbReference type="InterPro" id="IPR037256">
    <property type="entry name" value="ASC_dom_sf"/>
</dbReference>
<comment type="similarity">
    <text evidence="1">Belongs to the 5'-AMP-activated protein kinase beta subunit family.</text>
</comment>
<dbReference type="Gene3D" id="2.60.40.10">
    <property type="entry name" value="Immunoglobulins"/>
    <property type="match status" value="1"/>
</dbReference>
<dbReference type="SUPFAM" id="SSF81296">
    <property type="entry name" value="E set domains"/>
    <property type="match status" value="1"/>
</dbReference>
<dbReference type="InterPro" id="IPR050827">
    <property type="entry name" value="CRP1_MDG1_kinase"/>
</dbReference>
<dbReference type="GO" id="GO:0005634">
    <property type="term" value="C:nucleus"/>
    <property type="evidence" value="ECO:0007669"/>
    <property type="project" value="TreeGrafter"/>
</dbReference>
<dbReference type="Proteomes" id="UP000310689">
    <property type="component" value="Unassembled WGS sequence"/>
</dbReference>
<name>A0A4T0K4T6_WALIC</name>
<dbReference type="SUPFAM" id="SSF160219">
    <property type="entry name" value="AMPKBI-like"/>
    <property type="match status" value="1"/>
</dbReference>
<dbReference type="PANTHER" id="PTHR10343:SF84">
    <property type="entry name" value="5'-AMP-ACTIVATED PROTEIN KINASE SUBUNIT BETA-1"/>
    <property type="match status" value="1"/>
</dbReference>
<feature type="region of interest" description="Disordered" evidence="2">
    <location>
        <begin position="244"/>
        <end position="305"/>
    </location>
</feature>
<organism evidence="5 7">
    <name type="scientific">Wallemia ichthyophaga</name>
    <dbReference type="NCBI Taxonomy" id="245174"/>
    <lineage>
        <taxon>Eukaryota</taxon>
        <taxon>Fungi</taxon>
        <taxon>Dikarya</taxon>
        <taxon>Basidiomycota</taxon>
        <taxon>Wallemiomycotina</taxon>
        <taxon>Wallemiomycetes</taxon>
        <taxon>Wallemiales</taxon>
        <taxon>Wallemiaceae</taxon>
        <taxon>Wallemia</taxon>
    </lineage>
</organism>
<dbReference type="InterPro" id="IPR014756">
    <property type="entry name" value="Ig_E-set"/>
</dbReference>
<gene>
    <name evidence="5" type="ORF">E3P86_00125</name>
    <name evidence="4" type="ORF">E3P90_02728</name>
</gene>
<dbReference type="OrthoDB" id="531008at2759"/>
<feature type="compositionally biased region" description="Low complexity" evidence="2">
    <location>
        <begin position="25"/>
        <end position="37"/>
    </location>
</feature>
<dbReference type="EMBL" id="SPOF01000028">
    <property type="protein sequence ID" value="TIB10784.1"/>
    <property type="molecule type" value="Genomic_DNA"/>
</dbReference>
<feature type="region of interest" description="Disordered" evidence="2">
    <location>
        <begin position="320"/>
        <end position="342"/>
    </location>
</feature>
<evidence type="ECO:0000313" key="7">
    <source>
        <dbReference type="Proteomes" id="UP000310689"/>
    </source>
</evidence>
<proteinExistence type="inferred from homology"/>
<dbReference type="PANTHER" id="PTHR10343">
    <property type="entry name" value="5'-AMP-ACTIVATED PROTEIN KINASE , BETA SUBUNIT"/>
    <property type="match status" value="1"/>
</dbReference>
<sequence>MGNSASSSNTQRQQSIKDIATHNRQASQQQAAAYKAQQPRRNAEFPRRRSLELPDLLPFGGDLSQQPPTDISHDNSNSTHNPSITHTTRATPPPPPAWCPQPGSVSSPLIDAAVALQASYFPTVPASQPPAINLKLDDGSDLPAYNAAAVNRDDENSDELTDTVLSWRGGGNDAQVRFGPGWKTSVPMTRSEKDFVTCVKLPPGHHRIVFVVDNNWRVSDDLQTATDDDGLMVNYIEVPKLAENDRKEHTHTEINNTRIITPQSAKEGDLQCADDQDGTQHSLTHSNPSNPHTHHDPTPPHEYTTDIPQMLVTYANLESGEGDSAHNAHSSHSSHTFLPEPPMLPRQLERVVLNAQPPQIAPPANSTVPHGGTLDDNSVLPIPNHVTLRHLTASAIRGGVLAVGTTTRYRRKFISTVYYTSID</sequence>
<feature type="compositionally biased region" description="Polar residues" evidence="2">
    <location>
        <begin position="1"/>
        <end position="16"/>
    </location>
</feature>
<evidence type="ECO:0000313" key="6">
    <source>
        <dbReference type="Proteomes" id="UP000306954"/>
    </source>
</evidence>
<evidence type="ECO:0000256" key="2">
    <source>
        <dbReference type="SAM" id="MobiDB-lite"/>
    </source>
</evidence>
<dbReference type="CDD" id="cd02859">
    <property type="entry name" value="E_set_AMPKbeta_like_N"/>
    <property type="match status" value="1"/>
</dbReference>
<comment type="caution">
    <text evidence="5">The sequence shown here is derived from an EMBL/GenBank/DDBJ whole genome shotgun (WGS) entry which is preliminary data.</text>
</comment>
<feature type="compositionally biased region" description="Low complexity" evidence="2">
    <location>
        <begin position="325"/>
        <end position="335"/>
    </location>
</feature>
<dbReference type="Gene3D" id="6.20.250.60">
    <property type="match status" value="1"/>
</dbReference>
<dbReference type="InterPro" id="IPR013783">
    <property type="entry name" value="Ig-like_fold"/>
</dbReference>
<dbReference type="InterPro" id="IPR006828">
    <property type="entry name" value="ASC_dom"/>
</dbReference>
<dbReference type="GO" id="GO:0005737">
    <property type="term" value="C:cytoplasm"/>
    <property type="evidence" value="ECO:0007669"/>
    <property type="project" value="TreeGrafter"/>
</dbReference>
<feature type="compositionally biased region" description="Polar residues" evidence="2">
    <location>
        <begin position="253"/>
        <end position="264"/>
    </location>
</feature>
<evidence type="ECO:0000256" key="1">
    <source>
        <dbReference type="ARBA" id="ARBA00010926"/>
    </source>
</evidence>
<accession>A0A4T0K4T6</accession>
<dbReference type="GO" id="GO:0007165">
    <property type="term" value="P:signal transduction"/>
    <property type="evidence" value="ECO:0007669"/>
    <property type="project" value="TreeGrafter"/>
</dbReference>
<dbReference type="EMBL" id="SPOI01000002">
    <property type="protein sequence ID" value="TIB43128.1"/>
    <property type="molecule type" value="Genomic_DNA"/>
</dbReference>
<dbReference type="SMART" id="SM01010">
    <property type="entry name" value="AMPKBI"/>
    <property type="match status" value="1"/>
</dbReference>
<dbReference type="Proteomes" id="UP000306954">
    <property type="component" value="Unassembled WGS sequence"/>
</dbReference>
<feature type="compositionally biased region" description="Basic and acidic residues" evidence="2">
    <location>
        <begin position="41"/>
        <end position="52"/>
    </location>
</feature>
<protein>
    <recommendedName>
        <fullName evidence="3">Association with the SNF1 complex (ASC) domain-containing protein</fullName>
    </recommendedName>
</protein>
<feature type="compositionally biased region" description="Polar residues" evidence="2">
    <location>
        <begin position="63"/>
        <end position="90"/>
    </location>
</feature>
<evidence type="ECO:0000313" key="5">
    <source>
        <dbReference type="EMBL" id="TIB43128.1"/>
    </source>
</evidence>
<dbReference type="AlphaFoldDB" id="A0A4T0K4T6"/>
<evidence type="ECO:0000313" key="4">
    <source>
        <dbReference type="EMBL" id="TIB10784.1"/>
    </source>
</evidence>
<feature type="region of interest" description="Disordered" evidence="2">
    <location>
        <begin position="1"/>
        <end position="102"/>
    </location>
</feature>